<dbReference type="FunFam" id="2.60.120.10:FF:000032">
    <property type="entry name" value="Mannose-1-phosphate guanylyltransferase/mannose-6-phosphate isomerase"/>
    <property type="match status" value="1"/>
</dbReference>
<dbReference type="Gene3D" id="3.90.550.10">
    <property type="entry name" value="Spore Coat Polysaccharide Biosynthesis Protein SpsA, Chain A"/>
    <property type="match status" value="1"/>
</dbReference>
<feature type="domain" description="Nucleotidyl transferase" evidence="10">
    <location>
        <begin position="6"/>
        <end position="310"/>
    </location>
</feature>
<comment type="similarity">
    <text evidence="2 9">Belongs to the mannose-6-phosphate isomerase type 2 family.</text>
</comment>
<dbReference type="AlphaFoldDB" id="A0A3M0A4H7"/>
<dbReference type="GO" id="GO:0004475">
    <property type="term" value="F:mannose-1-phosphate guanylyltransferase (GTP) activity"/>
    <property type="evidence" value="ECO:0007669"/>
    <property type="project" value="UniProtKB-EC"/>
</dbReference>
<dbReference type="SUPFAM" id="SSF53448">
    <property type="entry name" value="Nucleotide-diphospho-sugar transferases"/>
    <property type="match status" value="1"/>
</dbReference>
<comment type="pathway">
    <text evidence="1">Nucleotide-sugar biosynthesis; GDP-alpha-D-mannose biosynthesis; GDP-alpha-D-mannose from alpha-D-mannose 1-phosphate (GTP route): step 1/1.</text>
</comment>
<feature type="domain" description="Mannose-6-phosphate isomerase type II C-terminal" evidence="11">
    <location>
        <begin position="377"/>
        <end position="491"/>
    </location>
</feature>
<name>A0A3M0A4H7_9GAMM</name>
<dbReference type="InterPro" id="IPR054566">
    <property type="entry name" value="ManC/GMP-like_b-helix"/>
</dbReference>
<dbReference type="SUPFAM" id="SSF51182">
    <property type="entry name" value="RmlC-like cupins"/>
    <property type="match status" value="1"/>
</dbReference>
<dbReference type="CDD" id="cd02213">
    <property type="entry name" value="cupin_PMI_typeII_C"/>
    <property type="match status" value="1"/>
</dbReference>
<dbReference type="UniPathway" id="UPA00126">
    <property type="reaction ID" value="UER00930"/>
</dbReference>
<evidence type="ECO:0000259" key="10">
    <source>
        <dbReference type="Pfam" id="PF00483"/>
    </source>
</evidence>
<sequence>MPALLPVIMAGGSGSRLWPLSRQQHPKQFIRFNGEQSLLQQTVLRAQALSTQAPLVVTNEHHRFLAAEQLQAVCGDDFHLLLEPEAKNTAATIALAANWAKQALGEDTQLLVLAADHVMAGGESLLTAVESASKAAMDGCLVAFGIVPTHAETGYGYIQRANFEGQASFADQASFEGKASLEDHTHQTVNPQQAAPILAFHEKPSLAVAEQYLSSGDYWWNSGMFLFSAHDFLVELNTYQPEIANCCELAANFSVDRDFIRIDHEPFRSCPSLSVDYAVMEHTQRGAVVPFTGNWSDIGSFASLWEFLPKEAAGNVHWGDVTSINSHNNLVVAEHKLVATLGVDDLVVVDTKDAMLVAHRSQSQQLREVVAQLAKADRPELQLHRQVSRPWGSYDSIDEGNGFKVKRIKVKPGQRLSLQYHHHRAEHWVVVRGTATVTKGNQQLTVNANESLYIPAGETHSLANNTPHALEIIEVQTGDYLAEDDIIRLDDDYGRANSSD</sequence>
<dbReference type="InterPro" id="IPR006375">
    <property type="entry name" value="Man1P_GuaTrfase/Man6P_Isoase"/>
</dbReference>
<dbReference type="GO" id="GO:0009298">
    <property type="term" value="P:GDP-mannose biosynthetic process"/>
    <property type="evidence" value="ECO:0007669"/>
    <property type="project" value="UniProtKB-UniPathway"/>
</dbReference>
<dbReference type="InterPro" id="IPR049577">
    <property type="entry name" value="GMPP_N"/>
</dbReference>
<gene>
    <name evidence="13" type="ORF">DFR27_1967</name>
</gene>
<dbReference type="GO" id="GO:0005525">
    <property type="term" value="F:GTP binding"/>
    <property type="evidence" value="ECO:0007669"/>
    <property type="project" value="UniProtKB-KW"/>
</dbReference>
<keyword evidence="5 13" id="KW-0548">Nucleotidyltransferase</keyword>
<evidence type="ECO:0000256" key="8">
    <source>
        <dbReference type="ARBA" id="ARBA00047343"/>
    </source>
</evidence>
<dbReference type="Gene3D" id="2.60.120.10">
    <property type="entry name" value="Jelly Rolls"/>
    <property type="match status" value="1"/>
</dbReference>
<dbReference type="CDD" id="cd02509">
    <property type="entry name" value="GDP-M1P_Guanylyltransferase"/>
    <property type="match status" value="1"/>
</dbReference>
<dbReference type="PANTHER" id="PTHR46390">
    <property type="entry name" value="MANNOSE-1-PHOSPHATE GUANYLYLTRANSFERASE"/>
    <property type="match status" value="1"/>
</dbReference>
<proteinExistence type="inferred from homology"/>
<protein>
    <recommendedName>
        <fullName evidence="3">mannose-1-phosphate guanylyltransferase</fullName>
        <ecNumber evidence="3">2.7.7.13</ecNumber>
    </recommendedName>
</protein>
<keyword evidence="4 13" id="KW-0808">Transferase</keyword>
<dbReference type="InterPro" id="IPR011051">
    <property type="entry name" value="RmlC_Cupin_sf"/>
</dbReference>
<evidence type="ECO:0000256" key="7">
    <source>
        <dbReference type="ARBA" id="ARBA00023134"/>
    </source>
</evidence>
<dbReference type="Pfam" id="PF00483">
    <property type="entry name" value="NTP_transferase"/>
    <property type="match status" value="1"/>
</dbReference>
<evidence type="ECO:0000259" key="11">
    <source>
        <dbReference type="Pfam" id="PF01050"/>
    </source>
</evidence>
<comment type="caution">
    <text evidence="13">The sequence shown here is derived from an EMBL/GenBank/DDBJ whole genome shotgun (WGS) entry which is preliminary data.</text>
</comment>
<dbReference type="Pfam" id="PF01050">
    <property type="entry name" value="MannoseP_isomer"/>
    <property type="match status" value="1"/>
</dbReference>
<dbReference type="NCBIfam" id="TIGR01479">
    <property type="entry name" value="GMP_PMI"/>
    <property type="match status" value="1"/>
</dbReference>
<evidence type="ECO:0000313" key="14">
    <source>
        <dbReference type="Proteomes" id="UP000267187"/>
    </source>
</evidence>
<keyword evidence="6" id="KW-0547">Nucleotide-binding</keyword>
<evidence type="ECO:0000256" key="2">
    <source>
        <dbReference type="ARBA" id="ARBA00006115"/>
    </source>
</evidence>
<evidence type="ECO:0000256" key="9">
    <source>
        <dbReference type="RuleBase" id="RU004190"/>
    </source>
</evidence>
<evidence type="ECO:0000256" key="3">
    <source>
        <dbReference type="ARBA" id="ARBA00012387"/>
    </source>
</evidence>
<dbReference type="InterPro" id="IPR005835">
    <property type="entry name" value="NTP_transferase_dom"/>
</dbReference>
<dbReference type="GO" id="GO:0000271">
    <property type="term" value="P:polysaccharide biosynthetic process"/>
    <property type="evidence" value="ECO:0007669"/>
    <property type="project" value="InterPro"/>
</dbReference>
<evidence type="ECO:0000313" key="13">
    <source>
        <dbReference type="EMBL" id="RMA79526.1"/>
    </source>
</evidence>
<dbReference type="InterPro" id="IPR029044">
    <property type="entry name" value="Nucleotide-diphossugar_trans"/>
</dbReference>
<dbReference type="RefSeq" id="WP_121877278.1">
    <property type="nucleotide sequence ID" value="NZ_REFJ01000004.1"/>
</dbReference>
<dbReference type="InterPro" id="IPR001538">
    <property type="entry name" value="Man6P_isomerase-2_C"/>
</dbReference>
<dbReference type="FunFam" id="3.90.550.10:FF:000046">
    <property type="entry name" value="Mannose-1-phosphate guanylyltransferase (GDP)"/>
    <property type="match status" value="1"/>
</dbReference>
<dbReference type="Pfam" id="PF22640">
    <property type="entry name" value="ManC_GMP_beta-helix"/>
    <property type="match status" value="1"/>
</dbReference>
<reference evidence="13 14" key="1">
    <citation type="submission" date="2018-10" db="EMBL/GenBank/DDBJ databases">
        <title>Genomic Encyclopedia of Type Strains, Phase IV (KMG-IV): sequencing the most valuable type-strain genomes for metagenomic binning, comparative biology and taxonomic classification.</title>
        <authorList>
            <person name="Goeker M."/>
        </authorList>
    </citation>
    <scope>NUCLEOTIDE SEQUENCE [LARGE SCALE GENOMIC DNA]</scope>
    <source>
        <strain evidence="13 14">DSM 25080</strain>
    </source>
</reference>
<dbReference type="EMBL" id="REFJ01000004">
    <property type="protein sequence ID" value="RMA79526.1"/>
    <property type="molecule type" value="Genomic_DNA"/>
</dbReference>
<comment type="catalytic activity">
    <reaction evidence="8">
        <text>alpha-D-mannose 1-phosphate + GTP + H(+) = GDP-alpha-D-mannose + diphosphate</text>
        <dbReference type="Rhea" id="RHEA:15229"/>
        <dbReference type="ChEBI" id="CHEBI:15378"/>
        <dbReference type="ChEBI" id="CHEBI:33019"/>
        <dbReference type="ChEBI" id="CHEBI:37565"/>
        <dbReference type="ChEBI" id="CHEBI:57527"/>
        <dbReference type="ChEBI" id="CHEBI:58409"/>
        <dbReference type="EC" id="2.7.7.13"/>
    </reaction>
</comment>
<dbReference type="Proteomes" id="UP000267187">
    <property type="component" value="Unassembled WGS sequence"/>
</dbReference>
<keyword evidence="7" id="KW-0342">GTP-binding</keyword>
<evidence type="ECO:0000256" key="1">
    <source>
        <dbReference type="ARBA" id="ARBA00004823"/>
    </source>
</evidence>
<evidence type="ECO:0000256" key="5">
    <source>
        <dbReference type="ARBA" id="ARBA00022695"/>
    </source>
</evidence>
<dbReference type="EC" id="2.7.7.13" evidence="3"/>
<feature type="domain" description="MannoseP isomerase/GMP-like beta-helix" evidence="12">
    <location>
        <begin position="320"/>
        <end position="373"/>
    </location>
</feature>
<organism evidence="13 14">
    <name type="scientific">Umboniibacter marinipuniceus</name>
    <dbReference type="NCBI Taxonomy" id="569599"/>
    <lineage>
        <taxon>Bacteria</taxon>
        <taxon>Pseudomonadati</taxon>
        <taxon>Pseudomonadota</taxon>
        <taxon>Gammaproteobacteria</taxon>
        <taxon>Cellvibrionales</taxon>
        <taxon>Cellvibrionaceae</taxon>
        <taxon>Umboniibacter</taxon>
    </lineage>
</organism>
<evidence type="ECO:0000256" key="6">
    <source>
        <dbReference type="ARBA" id="ARBA00022741"/>
    </source>
</evidence>
<dbReference type="InterPro" id="IPR014710">
    <property type="entry name" value="RmlC-like_jellyroll"/>
</dbReference>
<dbReference type="OrthoDB" id="9806359at2"/>
<dbReference type="PANTHER" id="PTHR46390:SF1">
    <property type="entry name" value="MANNOSE-1-PHOSPHATE GUANYLYLTRANSFERASE"/>
    <property type="match status" value="1"/>
</dbReference>
<accession>A0A3M0A4H7</accession>
<keyword evidence="14" id="KW-1185">Reference proteome</keyword>
<dbReference type="InterPro" id="IPR051161">
    <property type="entry name" value="Mannose-6P_isomerase_type2"/>
</dbReference>
<evidence type="ECO:0000259" key="12">
    <source>
        <dbReference type="Pfam" id="PF22640"/>
    </source>
</evidence>
<evidence type="ECO:0000256" key="4">
    <source>
        <dbReference type="ARBA" id="ARBA00022679"/>
    </source>
</evidence>